<organism evidence="1 2">
    <name type="scientific">Vibrio panuliri</name>
    <dbReference type="NCBI Taxonomy" id="1381081"/>
    <lineage>
        <taxon>Bacteria</taxon>
        <taxon>Pseudomonadati</taxon>
        <taxon>Pseudomonadota</taxon>
        <taxon>Gammaproteobacteria</taxon>
        <taxon>Vibrionales</taxon>
        <taxon>Vibrionaceae</taxon>
        <taxon>Vibrio</taxon>
    </lineage>
</organism>
<evidence type="ECO:0000313" key="2">
    <source>
        <dbReference type="Proteomes" id="UP000186039"/>
    </source>
</evidence>
<dbReference type="EMBL" id="MJMH01000217">
    <property type="protein sequence ID" value="OLQ85766.1"/>
    <property type="molecule type" value="Genomic_DNA"/>
</dbReference>
<comment type="caution">
    <text evidence="1">The sequence shown here is derived from an EMBL/GenBank/DDBJ whole genome shotgun (WGS) entry which is preliminary data.</text>
</comment>
<accession>A0ABX3F7I8</accession>
<reference evidence="1 2" key="1">
    <citation type="submission" date="2016-09" db="EMBL/GenBank/DDBJ databases">
        <title>Genomic Taxonomy of the Vibrionaceae.</title>
        <authorList>
            <person name="Gonzalez-Castillo A."/>
            <person name="Gomez-Gil B."/>
            <person name="Enciso-Ibarra K."/>
        </authorList>
    </citation>
    <scope>NUCLEOTIDE SEQUENCE [LARGE SCALE GENOMIC DNA]</scope>
    <source>
        <strain evidence="1 2">CAIM 1902</strain>
    </source>
</reference>
<evidence type="ECO:0000313" key="1">
    <source>
        <dbReference type="EMBL" id="OLQ85766.1"/>
    </source>
</evidence>
<sequence>MRLVQLLHLNKNLRTAINLLHEHRSHLIDTQEKRLSLAQTFDKTKHTANSLHNAAIEEIKIHLWSATLVKSKEQAIQKLNEALEVSEQLHTSFIQDYAKVQRVMSRTNEGNLWKLQ</sequence>
<dbReference type="RefSeq" id="WP_075716151.1">
    <property type="nucleotide sequence ID" value="NZ_AP019655.1"/>
</dbReference>
<protein>
    <submittedName>
        <fullName evidence="1">Uncharacterized protein</fullName>
    </submittedName>
</protein>
<keyword evidence="2" id="KW-1185">Reference proteome</keyword>
<name>A0ABX3F7I8_9VIBR</name>
<proteinExistence type="predicted"/>
<dbReference type="Proteomes" id="UP000186039">
    <property type="component" value="Unassembled WGS sequence"/>
</dbReference>
<gene>
    <name evidence="1" type="ORF">BIY20_02955</name>
</gene>